<keyword evidence="4 7" id="KW-1133">Transmembrane helix</keyword>
<evidence type="ECO:0000313" key="11">
    <source>
        <dbReference type="Proteomes" id="UP000070299"/>
    </source>
</evidence>
<dbReference type="EMBL" id="LSNE01000006">
    <property type="protein sequence ID" value="KXI28422.1"/>
    <property type="molecule type" value="Genomic_DNA"/>
</dbReference>
<keyword evidence="2" id="KW-1003">Cell membrane</keyword>
<dbReference type="Proteomes" id="UP000070299">
    <property type="component" value="Unassembled WGS sequence"/>
</dbReference>
<comment type="caution">
    <text evidence="10">The sequence shown here is derived from an EMBL/GenBank/DDBJ whole genome shotgun (WGS) entry which is preliminary data.</text>
</comment>
<evidence type="ECO:0000259" key="8">
    <source>
        <dbReference type="Pfam" id="PF02687"/>
    </source>
</evidence>
<keyword evidence="3 7" id="KW-0812">Transmembrane</keyword>
<dbReference type="AlphaFoldDB" id="A0A135ZZN2"/>
<evidence type="ECO:0000259" key="9">
    <source>
        <dbReference type="Pfam" id="PF12704"/>
    </source>
</evidence>
<evidence type="ECO:0000313" key="10">
    <source>
        <dbReference type="EMBL" id="KXI28422.1"/>
    </source>
</evidence>
<dbReference type="PANTHER" id="PTHR30572">
    <property type="entry name" value="MEMBRANE COMPONENT OF TRANSPORTER-RELATED"/>
    <property type="match status" value="1"/>
</dbReference>
<keyword evidence="5 7" id="KW-0472">Membrane</keyword>
<evidence type="ECO:0000256" key="1">
    <source>
        <dbReference type="ARBA" id="ARBA00004651"/>
    </source>
</evidence>
<sequence>MKIFILLRTAITALRVNLLRSFLTMLGIIIGVSAVIIMVAMGAGAQQQVDEQIKSLGGNVFFVTGSFRSSGGARASSVVKINEDDANLIEKQVSGVEAAAPYLSANGQVVYGNLNWSTEIVGIDNRYFVVRDWDINSGREFSTQEINSGAKVAIIGERIKTELFGASEPIGQTVRVKNFNVTVVGVLSEKGQDARGEDQDDVILMPIKTVRNKITGIDSTNPKSVRFIQVSAYDGEDMDYIEEEMTLLLRQRMRIPVGSDDLFRIRNVSEMIATRAETMQVFNTLLAWVASVSLVVGGIGIMNIMLVSVTERTREIGLRMAVGAKPADILRQFLIESIVLCGLGGAIGVLIAYGFVYLGNNYGIGAGGVINTDVVLLSIGFSALIGIFFGYYPALKASRLEPIDALRYE</sequence>
<evidence type="ECO:0000256" key="7">
    <source>
        <dbReference type="SAM" id="Phobius"/>
    </source>
</evidence>
<name>A0A135ZZN2_9ALTE</name>
<accession>A0A135ZZN2</accession>
<dbReference type="InterPro" id="IPR025857">
    <property type="entry name" value="MacB_PCD"/>
</dbReference>
<dbReference type="InterPro" id="IPR050250">
    <property type="entry name" value="Macrolide_Exporter_MacB"/>
</dbReference>
<dbReference type="GO" id="GO:0022857">
    <property type="term" value="F:transmembrane transporter activity"/>
    <property type="evidence" value="ECO:0007669"/>
    <property type="project" value="TreeGrafter"/>
</dbReference>
<feature type="domain" description="ABC3 transporter permease C-terminal" evidence="8">
    <location>
        <begin position="290"/>
        <end position="402"/>
    </location>
</feature>
<comment type="similarity">
    <text evidence="6">Belongs to the ABC-4 integral membrane protein family.</text>
</comment>
<keyword evidence="11" id="KW-1185">Reference proteome</keyword>
<dbReference type="GO" id="GO:0005886">
    <property type="term" value="C:plasma membrane"/>
    <property type="evidence" value="ECO:0007669"/>
    <property type="project" value="UniProtKB-SubCell"/>
</dbReference>
<evidence type="ECO:0000256" key="2">
    <source>
        <dbReference type="ARBA" id="ARBA00022475"/>
    </source>
</evidence>
<organism evidence="10 11">
    <name type="scientific">Paraglaciecola hydrolytica</name>
    <dbReference type="NCBI Taxonomy" id="1799789"/>
    <lineage>
        <taxon>Bacteria</taxon>
        <taxon>Pseudomonadati</taxon>
        <taxon>Pseudomonadota</taxon>
        <taxon>Gammaproteobacteria</taxon>
        <taxon>Alteromonadales</taxon>
        <taxon>Alteromonadaceae</taxon>
        <taxon>Paraglaciecola</taxon>
    </lineage>
</organism>
<feature type="transmembrane region" description="Helical" evidence="7">
    <location>
        <begin position="21"/>
        <end position="45"/>
    </location>
</feature>
<evidence type="ECO:0000256" key="6">
    <source>
        <dbReference type="ARBA" id="ARBA00038076"/>
    </source>
</evidence>
<dbReference type="PANTHER" id="PTHR30572:SF4">
    <property type="entry name" value="ABC TRANSPORTER PERMEASE YTRF"/>
    <property type="match status" value="1"/>
</dbReference>
<dbReference type="Pfam" id="PF12704">
    <property type="entry name" value="MacB_PCD"/>
    <property type="match status" value="1"/>
</dbReference>
<evidence type="ECO:0000256" key="5">
    <source>
        <dbReference type="ARBA" id="ARBA00023136"/>
    </source>
</evidence>
<protein>
    <submittedName>
        <fullName evidence="10">Multidrug ABC transporter substrate-binding protein</fullName>
    </submittedName>
</protein>
<feature type="transmembrane region" description="Helical" evidence="7">
    <location>
        <begin position="374"/>
        <end position="392"/>
    </location>
</feature>
<dbReference type="OrthoDB" id="9770036at2"/>
<reference evidence="11" key="1">
    <citation type="submission" date="2016-02" db="EMBL/GenBank/DDBJ databases">
        <authorList>
            <person name="Schultz-Johansen M."/>
            <person name="Glaring M.A."/>
            <person name="Bech P.K."/>
            <person name="Stougaard P."/>
        </authorList>
    </citation>
    <scope>NUCLEOTIDE SEQUENCE [LARGE SCALE GENOMIC DNA]</scope>
    <source>
        <strain evidence="11">S66</strain>
    </source>
</reference>
<evidence type="ECO:0000256" key="4">
    <source>
        <dbReference type="ARBA" id="ARBA00022989"/>
    </source>
</evidence>
<feature type="domain" description="MacB-like periplasmic core" evidence="9">
    <location>
        <begin position="21"/>
        <end position="246"/>
    </location>
</feature>
<evidence type="ECO:0000256" key="3">
    <source>
        <dbReference type="ARBA" id="ARBA00022692"/>
    </source>
</evidence>
<comment type="subcellular location">
    <subcellularLocation>
        <location evidence="1">Cell membrane</location>
        <topology evidence="1">Multi-pass membrane protein</topology>
    </subcellularLocation>
</comment>
<feature type="transmembrane region" description="Helical" evidence="7">
    <location>
        <begin position="329"/>
        <end position="354"/>
    </location>
</feature>
<proteinExistence type="inferred from homology"/>
<feature type="transmembrane region" description="Helical" evidence="7">
    <location>
        <begin position="285"/>
        <end position="309"/>
    </location>
</feature>
<dbReference type="Pfam" id="PF02687">
    <property type="entry name" value="FtsX"/>
    <property type="match status" value="1"/>
</dbReference>
<dbReference type="RefSeq" id="WP_068377213.1">
    <property type="nucleotide sequence ID" value="NZ_LSNE01000006.1"/>
</dbReference>
<dbReference type="InterPro" id="IPR003838">
    <property type="entry name" value="ABC3_permease_C"/>
</dbReference>
<gene>
    <name evidence="10" type="ORF">AX660_15075</name>
</gene>
<dbReference type="STRING" id="1799789.AX660_15075"/>